<proteinExistence type="predicted"/>
<evidence type="ECO:0000256" key="1">
    <source>
        <dbReference type="SAM" id="MobiDB-lite"/>
    </source>
</evidence>
<accession>A0A224AAX1</accession>
<reference evidence="2 3" key="1">
    <citation type="submission" date="2014-06" db="EMBL/GenBank/DDBJ databases">
        <title>Genome sequence of the intracellular symbiont Blattabacterium cuenoti, strain STAT from the wood feeding cockroach Salganea taiwanensis taiwanensis.</title>
        <authorList>
            <person name="Kinjo Y."/>
            <person name="Ohkuma M."/>
            <person name="Tokuda G."/>
        </authorList>
    </citation>
    <scope>NUCLEOTIDE SEQUENCE [LARGE SCALE GENOMIC DNA]</scope>
    <source>
        <strain evidence="2 3">STAT</strain>
    </source>
</reference>
<sequence length="117" mass="13709">MEIIGIVKKLFDTQKFDSGFQKREIVLTTEEPYSQNILIEFIQDKVDLLENIKLKDKVKIFINLRGREWKNPEGIIRYFNSVQGWKIEYFSTEKSSNKLSSTPSSPLSPDDFDDLPF</sequence>
<dbReference type="EMBL" id="AP014608">
    <property type="protein sequence ID" value="BBA16995.1"/>
    <property type="molecule type" value="Genomic_DNA"/>
</dbReference>
<dbReference type="Proteomes" id="UP000263619">
    <property type="component" value="Chromosome"/>
</dbReference>
<feature type="compositionally biased region" description="Low complexity" evidence="1">
    <location>
        <begin position="97"/>
        <end position="109"/>
    </location>
</feature>
<dbReference type="InterPro" id="IPR021474">
    <property type="entry name" value="DUF3127"/>
</dbReference>
<dbReference type="OrthoDB" id="598142at2"/>
<evidence type="ECO:0008006" key="4">
    <source>
        <dbReference type="Google" id="ProtNLM"/>
    </source>
</evidence>
<keyword evidence="3" id="KW-1185">Reference proteome</keyword>
<gene>
    <name evidence="2" type="ORF">STAT_052</name>
</gene>
<evidence type="ECO:0000313" key="3">
    <source>
        <dbReference type="Proteomes" id="UP000263619"/>
    </source>
</evidence>
<dbReference type="AlphaFoldDB" id="A0A224AAX1"/>
<evidence type="ECO:0000313" key="2">
    <source>
        <dbReference type="EMBL" id="BBA16995.1"/>
    </source>
</evidence>
<organism evidence="2 3">
    <name type="scientific">Blattabacterium cuenoti STAT</name>
    <dbReference type="NCBI Taxonomy" id="1457030"/>
    <lineage>
        <taxon>Bacteria</taxon>
        <taxon>Pseudomonadati</taxon>
        <taxon>Bacteroidota</taxon>
        <taxon>Flavobacteriia</taxon>
        <taxon>Flavobacteriales</taxon>
        <taxon>Blattabacteriaceae</taxon>
        <taxon>Blattabacterium</taxon>
    </lineage>
</organism>
<name>A0A224AAX1_9FLAO</name>
<feature type="region of interest" description="Disordered" evidence="1">
    <location>
        <begin position="94"/>
        <end position="117"/>
    </location>
</feature>
<protein>
    <recommendedName>
        <fullName evidence="4">DUF3127 domain-containing protein</fullName>
    </recommendedName>
</protein>
<dbReference type="Pfam" id="PF11325">
    <property type="entry name" value="DUF3127"/>
    <property type="match status" value="1"/>
</dbReference>
<dbReference type="RefSeq" id="WP_119305294.1">
    <property type="nucleotide sequence ID" value="NZ_AP014608.1"/>
</dbReference>